<reference evidence="3" key="1">
    <citation type="submission" date="2022-11" db="EMBL/GenBank/DDBJ databases">
        <authorList>
            <person name="Petersen C."/>
        </authorList>
    </citation>
    <scope>NUCLEOTIDE SEQUENCE</scope>
    <source>
        <strain evidence="3">IBT 30069</strain>
    </source>
</reference>
<comment type="caution">
    <text evidence="3">The sequence shown here is derived from an EMBL/GenBank/DDBJ whole genome shotgun (WGS) entry which is preliminary data.</text>
</comment>
<feature type="non-terminal residue" evidence="3">
    <location>
        <position position="1"/>
    </location>
</feature>
<reference evidence="3" key="2">
    <citation type="journal article" date="2023" name="IMA Fungus">
        <title>Comparative genomic study of the Penicillium genus elucidates a diverse pangenome and 15 lateral gene transfer events.</title>
        <authorList>
            <person name="Petersen C."/>
            <person name="Sorensen T."/>
            <person name="Nielsen M.R."/>
            <person name="Sondergaard T.E."/>
            <person name="Sorensen J.L."/>
            <person name="Fitzpatrick D.A."/>
            <person name="Frisvad J.C."/>
            <person name="Nielsen K.L."/>
        </authorList>
    </citation>
    <scope>NUCLEOTIDE SEQUENCE</scope>
    <source>
        <strain evidence="3">IBT 30069</strain>
    </source>
</reference>
<name>A0A9W9KKC8_9EURO</name>
<protein>
    <recommendedName>
        <fullName evidence="2">Alpha/beta hydrolase fold-3 domain-containing protein</fullName>
    </recommendedName>
</protein>
<proteinExistence type="predicted"/>
<dbReference type="Pfam" id="PF07859">
    <property type="entry name" value="Abhydrolase_3"/>
    <property type="match status" value="1"/>
</dbReference>
<keyword evidence="1" id="KW-0378">Hydrolase</keyword>
<dbReference type="EMBL" id="JAPQKH010000003">
    <property type="protein sequence ID" value="KAJ5108557.1"/>
    <property type="molecule type" value="Genomic_DNA"/>
</dbReference>
<accession>A0A9W9KKC8</accession>
<sequence>ATRKVKAAYLESVYDVPISVGQKASLRDDPVIGPLWVSKFALPRSVDDSSRDALVELVDEANVHQVHYDRPDSAPLKFEWVGYRSNVKKDTPEPVLSEKEKFDNLTAEATSPLTIFYIYGGMFISNNPCLYRRKVASLAQTTGARVLMVEQRLAPQNPFPAALLDIFQAYLTLLYPPPGSFHDPVPAPSIVIAGDSAGAAHALSLIQIILQLQRRRKSLAFHNTTIRLSSKSSIVPAGIAAICPVTDNTNSFPSFDRNAYCDIYHTPIEKLPYLDKRYPTDHIWPTKPPRAHFYCEAGMLAHPLVSPAAAEDWTGSCPVWFGLGQEQIQDSIRFLAREIHFAGASVTLREYECMPHDFNNFYRTAPQTKQILAKWAEAIVRFGKNDYPPSSACFVRAQGLKEERLEMEGLVDMSLKDVQNMMWEKTQHYKVPPWHREGGGSNL</sequence>
<evidence type="ECO:0000313" key="3">
    <source>
        <dbReference type="EMBL" id="KAJ5108557.1"/>
    </source>
</evidence>
<organism evidence="3 4">
    <name type="scientific">Penicillium angulare</name>
    <dbReference type="NCBI Taxonomy" id="116970"/>
    <lineage>
        <taxon>Eukaryota</taxon>
        <taxon>Fungi</taxon>
        <taxon>Dikarya</taxon>
        <taxon>Ascomycota</taxon>
        <taxon>Pezizomycotina</taxon>
        <taxon>Eurotiomycetes</taxon>
        <taxon>Eurotiomycetidae</taxon>
        <taxon>Eurotiales</taxon>
        <taxon>Aspergillaceae</taxon>
        <taxon>Penicillium</taxon>
    </lineage>
</organism>
<feature type="domain" description="Alpha/beta hydrolase fold-3" evidence="2">
    <location>
        <begin position="115"/>
        <end position="358"/>
    </location>
</feature>
<evidence type="ECO:0000313" key="4">
    <source>
        <dbReference type="Proteomes" id="UP001149165"/>
    </source>
</evidence>
<dbReference type="InterPro" id="IPR029058">
    <property type="entry name" value="AB_hydrolase_fold"/>
</dbReference>
<dbReference type="InterPro" id="IPR050300">
    <property type="entry name" value="GDXG_lipolytic_enzyme"/>
</dbReference>
<dbReference type="GO" id="GO:0072330">
    <property type="term" value="P:monocarboxylic acid biosynthetic process"/>
    <property type="evidence" value="ECO:0007669"/>
    <property type="project" value="UniProtKB-ARBA"/>
</dbReference>
<dbReference type="AlphaFoldDB" id="A0A9W9KKC8"/>
<dbReference type="PANTHER" id="PTHR48081:SF7">
    <property type="entry name" value="ALPHA_BETA HYDROLASE FOLD-3 DOMAIN-CONTAINING PROTEIN"/>
    <property type="match status" value="1"/>
</dbReference>
<dbReference type="InterPro" id="IPR013094">
    <property type="entry name" value="AB_hydrolase_3"/>
</dbReference>
<dbReference type="Proteomes" id="UP001149165">
    <property type="component" value="Unassembled WGS sequence"/>
</dbReference>
<dbReference type="Gene3D" id="3.40.50.1820">
    <property type="entry name" value="alpha/beta hydrolase"/>
    <property type="match status" value="1"/>
</dbReference>
<dbReference type="PANTHER" id="PTHR48081">
    <property type="entry name" value="AB HYDROLASE SUPERFAMILY PROTEIN C4A8.06C"/>
    <property type="match status" value="1"/>
</dbReference>
<dbReference type="SUPFAM" id="SSF53474">
    <property type="entry name" value="alpha/beta-Hydrolases"/>
    <property type="match status" value="1"/>
</dbReference>
<keyword evidence="4" id="KW-1185">Reference proteome</keyword>
<evidence type="ECO:0000256" key="1">
    <source>
        <dbReference type="ARBA" id="ARBA00022801"/>
    </source>
</evidence>
<dbReference type="GO" id="GO:0017000">
    <property type="term" value="P:antibiotic biosynthetic process"/>
    <property type="evidence" value="ECO:0007669"/>
    <property type="project" value="UniProtKB-ARBA"/>
</dbReference>
<dbReference type="GO" id="GO:0016787">
    <property type="term" value="F:hydrolase activity"/>
    <property type="evidence" value="ECO:0007669"/>
    <property type="project" value="UniProtKB-KW"/>
</dbReference>
<evidence type="ECO:0000259" key="2">
    <source>
        <dbReference type="Pfam" id="PF07859"/>
    </source>
</evidence>
<dbReference type="OrthoDB" id="5354320at2759"/>
<gene>
    <name evidence="3" type="ORF">N7456_005232</name>
</gene>